<evidence type="ECO:0000313" key="3">
    <source>
        <dbReference type="Proteomes" id="UP000799764"/>
    </source>
</evidence>
<reference evidence="2" key="1">
    <citation type="journal article" date="2020" name="Stud. Mycol.">
        <title>101 Dothideomycetes genomes: a test case for predicting lifestyles and emergence of pathogens.</title>
        <authorList>
            <person name="Haridas S."/>
            <person name="Albert R."/>
            <person name="Binder M."/>
            <person name="Bloem J."/>
            <person name="Labutti K."/>
            <person name="Salamov A."/>
            <person name="Andreopoulos B."/>
            <person name="Baker S."/>
            <person name="Barry K."/>
            <person name="Bills G."/>
            <person name="Bluhm B."/>
            <person name="Cannon C."/>
            <person name="Castanera R."/>
            <person name="Culley D."/>
            <person name="Daum C."/>
            <person name="Ezra D."/>
            <person name="Gonzalez J."/>
            <person name="Henrissat B."/>
            <person name="Kuo A."/>
            <person name="Liang C."/>
            <person name="Lipzen A."/>
            <person name="Lutzoni F."/>
            <person name="Magnuson J."/>
            <person name="Mondo S."/>
            <person name="Nolan M."/>
            <person name="Ohm R."/>
            <person name="Pangilinan J."/>
            <person name="Park H.-J."/>
            <person name="Ramirez L."/>
            <person name="Alfaro M."/>
            <person name="Sun H."/>
            <person name="Tritt A."/>
            <person name="Yoshinaga Y."/>
            <person name="Zwiers L.-H."/>
            <person name="Turgeon B."/>
            <person name="Goodwin S."/>
            <person name="Spatafora J."/>
            <person name="Crous P."/>
            <person name="Grigoriev I."/>
        </authorList>
    </citation>
    <scope>NUCLEOTIDE SEQUENCE</scope>
    <source>
        <strain evidence="2">CBS 690.94</strain>
    </source>
</reference>
<proteinExistence type="predicted"/>
<dbReference type="Proteomes" id="UP000799764">
    <property type="component" value="Unassembled WGS sequence"/>
</dbReference>
<feature type="region of interest" description="Disordered" evidence="1">
    <location>
        <begin position="1"/>
        <end position="48"/>
    </location>
</feature>
<protein>
    <submittedName>
        <fullName evidence="2">Uncharacterized protein</fullName>
    </submittedName>
</protein>
<sequence length="155" mass="16867">MSASSDIETERPTGGLDTVVSDRHSPRPPKRSHSESPTLTPGPDTEFEGVDLIFRPALRQCTSDGGSWSLLSAGSEGLPSEAAESTGAETIATLTEDNLAAFEDTCARPDDIERYSNSSFQRPSIHSWARTSRPAISWRTITSASMWMIRNRPIS</sequence>
<accession>A0A9P4PJS3</accession>
<keyword evidence="3" id="KW-1185">Reference proteome</keyword>
<dbReference type="EMBL" id="MU001501">
    <property type="protein sequence ID" value="KAF2444161.1"/>
    <property type="molecule type" value="Genomic_DNA"/>
</dbReference>
<evidence type="ECO:0000313" key="2">
    <source>
        <dbReference type="EMBL" id="KAF2444161.1"/>
    </source>
</evidence>
<evidence type="ECO:0000256" key="1">
    <source>
        <dbReference type="SAM" id="MobiDB-lite"/>
    </source>
</evidence>
<gene>
    <name evidence="2" type="ORF">P171DRAFT_26847</name>
</gene>
<organism evidence="2 3">
    <name type="scientific">Karstenula rhodostoma CBS 690.94</name>
    <dbReference type="NCBI Taxonomy" id="1392251"/>
    <lineage>
        <taxon>Eukaryota</taxon>
        <taxon>Fungi</taxon>
        <taxon>Dikarya</taxon>
        <taxon>Ascomycota</taxon>
        <taxon>Pezizomycotina</taxon>
        <taxon>Dothideomycetes</taxon>
        <taxon>Pleosporomycetidae</taxon>
        <taxon>Pleosporales</taxon>
        <taxon>Massarineae</taxon>
        <taxon>Didymosphaeriaceae</taxon>
        <taxon>Karstenula</taxon>
    </lineage>
</organism>
<dbReference type="AlphaFoldDB" id="A0A9P4PJS3"/>
<comment type="caution">
    <text evidence="2">The sequence shown here is derived from an EMBL/GenBank/DDBJ whole genome shotgun (WGS) entry which is preliminary data.</text>
</comment>
<feature type="region of interest" description="Disordered" evidence="1">
    <location>
        <begin position="65"/>
        <end position="87"/>
    </location>
</feature>
<name>A0A9P4PJS3_9PLEO</name>